<dbReference type="Gene3D" id="1.25.40.10">
    <property type="entry name" value="Tetratricopeptide repeat domain"/>
    <property type="match status" value="1"/>
</dbReference>
<evidence type="ECO:0000256" key="1">
    <source>
        <dbReference type="PROSITE-ProRule" id="PRU00339"/>
    </source>
</evidence>
<dbReference type="EMBL" id="DTMM01000137">
    <property type="protein sequence ID" value="HFT93613.1"/>
    <property type="molecule type" value="Genomic_DNA"/>
</dbReference>
<organism evidence="2">
    <name type="scientific">Leptospirillum ferriphilum</name>
    <dbReference type="NCBI Taxonomy" id="178606"/>
    <lineage>
        <taxon>Bacteria</taxon>
        <taxon>Pseudomonadati</taxon>
        <taxon>Nitrospirota</taxon>
        <taxon>Nitrospiria</taxon>
        <taxon>Nitrospirales</taxon>
        <taxon>Nitrospiraceae</taxon>
        <taxon>Leptospirillum</taxon>
    </lineage>
</organism>
<gene>
    <name evidence="2" type="ORF">ENX03_06710</name>
</gene>
<dbReference type="SUPFAM" id="SSF48452">
    <property type="entry name" value="TPR-like"/>
    <property type="match status" value="1"/>
</dbReference>
<dbReference type="PROSITE" id="PS50005">
    <property type="entry name" value="TPR"/>
    <property type="match status" value="1"/>
</dbReference>
<comment type="caution">
    <text evidence="2">The sequence shown here is derived from an EMBL/GenBank/DDBJ whole genome shotgun (WGS) entry which is preliminary data.</text>
</comment>
<dbReference type="AlphaFoldDB" id="A0A7C3R3U1"/>
<keyword evidence="1" id="KW-0802">TPR repeat</keyword>
<feature type="repeat" description="TPR" evidence="1">
    <location>
        <begin position="71"/>
        <end position="104"/>
    </location>
</feature>
<sequence>MFRNLLKKNVSISAIVGFVALYGLTGCASSGDGGVGENTASELFSRDLQAGHYEAARQDLAGELRRNPHSASAWNNLALLDFKAGHEQKADGDLSQGLALDPHNTFLLLNRARLSLARHQYKKARKILLSLEGVRPWPRGFRLLLAIADLKTGHRESSRLLLEEILSERPHDPMARAYLSRFEHGSVRG</sequence>
<reference evidence="2" key="1">
    <citation type="journal article" date="2020" name="mSystems">
        <title>Genome- and Community-Level Interaction Insights into Carbon Utilization and Element Cycling Functions of Hydrothermarchaeota in Hydrothermal Sediment.</title>
        <authorList>
            <person name="Zhou Z."/>
            <person name="Liu Y."/>
            <person name="Xu W."/>
            <person name="Pan J."/>
            <person name="Luo Z.H."/>
            <person name="Li M."/>
        </authorList>
    </citation>
    <scope>NUCLEOTIDE SEQUENCE [LARGE SCALE GENOMIC DNA]</scope>
    <source>
        <strain evidence="2">SpSt-902</strain>
    </source>
</reference>
<evidence type="ECO:0000313" key="2">
    <source>
        <dbReference type="EMBL" id="HFT93613.1"/>
    </source>
</evidence>
<name>A0A7C3R3U1_9BACT</name>
<dbReference type="InterPro" id="IPR019734">
    <property type="entry name" value="TPR_rpt"/>
</dbReference>
<dbReference type="InterPro" id="IPR011990">
    <property type="entry name" value="TPR-like_helical_dom_sf"/>
</dbReference>
<accession>A0A7C3R3U1</accession>
<protein>
    <submittedName>
        <fullName evidence="2">Uncharacterized protein</fullName>
    </submittedName>
</protein>
<proteinExistence type="predicted"/>
<dbReference type="PROSITE" id="PS51257">
    <property type="entry name" value="PROKAR_LIPOPROTEIN"/>
    <property type="match status" value="1"/>
</dbReference>